<feature type="region of interest" description="Disordered" evidence="4">
    <location>
        <begin position="322"/>
        <end position="345"/>
    </location>
</feature>
<evidence type="ECO:0000313" key="6">
    <source>
        <dbReference type="EMBL" id="TFC49561.1"/>
    </source>
</evidence>
<comment type="caution">
    <text evidence="6">The sequence shown here is derived from an EMBL/GenBank/DDBJ whole genome shotgun (WGS) entry which is preliminary data.</text>
</comment>
<keyword evidence="7" id="KW-1185">Reference proteome</keyword>
<dbReference type="PANTHER" id="PTHR30146">
    <property type="entry name" value="LACI-RELATED TRANSCRIPTIONAL REPRESSOR"/>
    <property type="match status" value="1"/>
</dbReference>
<dbReference type="CDD" id="cd01392">
    <property type="entry name" value="HTH_LacI"/>
    <property type="match status" value="1"/>
</dbReference>
<protein>
    <submittedName>
        <fullName evidence="6">LacI family transcriptional regulator</fullName>
    </submittedName>
</protein>
<organism evidence="6 7">
    <name type="scientific">Cryobacterium shii</name>
    <dbReference type="NCBI Taxonomy" id="1259235"/>
    <lineage>
        <taxon>Bacteria</taxon>
        <taxon>Bacillati</taxon>
        <taxon>Actinomycetota</taxon>
        <taxon>Actinomycetes</taxon>
        <taxon>Micrococcales</taxon>
        <taxon>Microbacteriaceae</taxon>
        <taxon>Cryobacterium</taxon>
    </lineage>
</organism>
<evidence type="ECO:0000259" key="5">
    <source>
        <dbReference type="PROSITE" id="PS50932"/>
    </source>
</evidence>
<dbReference type="SMART" id="SM00354">
    <property type="entry name" value="HTH_LACI"/>
    <property type="match status" value="1"/>
</dbReference>
<keyword evidence="3" id="KW-0804">Transcription</keyword>
<evidence type="ECO:0000256" key="4">
    <source>
        <dbReference type="SAM" id="MobiDB-lite"/>
    </source>
</evidence>
<dbReference type="AlphaFoldDB" id="A0AAQ2C6X8"/>
<dbReference type="SUPFAM" id="SSF47413">
    <property type="entry name" value="lambda repressor-like DNA-binding domains"/>
    <property type="match status" value="1"/>
</dbReference>
<evidence type="ECO:0000256" key="3">
    <source>
        <dbReference type="ARBA" id="ARBA00023163"/>
    </source>
</evidence>
<dbReference type="Pfam" id="PF00356">
    <property type="entry name" value="LacI"/>
    <property type="match status" value="1"/>
</dbReference>
<dbReference type="InterPro" id="IPR046335">
    <property type="entry name" value="LacI/GalR-like_sensor"/>
</dbReference>
<dbReference type="PROSITE" id="PS50932">
    <property type="entry name" value="HTH_LACI_2"/>
    <property type="match status" value="1"/>
</dbReference>
<dbReference type="InterPro" id="IPR000843">
    <property type="entry name" value="HTH_LacI"/>
</dbReference>
<name>A0AAQ2C6X8_9MICO</name>
<dbReference type="InterPro" id="IPR028082">
    <property type="entry name" value="Peripla_BP_I"/>
</dbReference>
<dbReference type="InterPro" id="IPR010982">
    <property type="entry name" value="Lambda_DNA-bd_dom_sf"/>
</dbReference>
<feature type="domain" description="HTH lacI-type" evidence="5">
    <location>
        <begin position="13"/>
        <end position="67"/>
    </location>
</feature>
<dbReference type="Proteomes" id="UP000297403">
    <property type="component" value="Unassembled WGS sequence"/>
</dbReference>
<dbReference type="GO" id="GO:0000976">
    <property type="term" value="F:transcription cis-regulatory region binding"/>
    <property type="evidence" value="ECO:0007669"/>
    <property type="project" value="TreeGrafter"/>
</dbReference>
<gene>
    <name evidence="6" type="ORF">E3O49_06120</name>
</gene>
<dbReference type="GO" id="GO:0003700">
    <property type="term" value="F:DNA-binding transcription factor activity"/>
    <property type="evidence" value="ECO:0007669"/>
    <property type="project" value="TreeGrafter"/>
</dbReference>
<proteinExistence type="predicted"/>
<dbReference type="RefSeq" id="WP_134451158.1">
    <property type="nucleotide sequence ID" value="NZ_SOFY01000027.1"/>
</dbReference>
<dbReference type="CDD" id="cd06267">
    <property type="entry name" value="PBP1_LacI_sugar_binding-like"/>
    <property type="match status" value="1"/>
</dbReference>
<feature type="compositionally biased region" description="Acidic residues" evidence="4">
    <location>
        <begin position="323"/>
        <end position="335"/>
    </location>
</feature>
<dbReference type="Gene3D" id="1.10.260.40">
    <property type="entry name" value="lambda repressor-like DNA-binding domains"/>
    <property type="match status" value="1"/>
</dbReference>
<dbReference type="SUPFAM" id="SSF53822">
    <property type="entry name" value="Periplasmic binding protein-like I"/>
    <property type="match status" value="1"/>
</dbReference>
<dbReference type="PANTHER" id="PTHR30146:SF109">
    <property type="entry name" value="HTH-TYPE TRANSCRIPTIONAL REGULATOR GALS"/>
    <property type="match status" value="1"/>
</dbReference>
<keyword evidence="2" id="KW-0238">DNA-binding</keyword>
<keyword evidence="1" id="KW-0805">Transcription regulation</keyword>
<evidence type="ECO:0000313" key="7">
    <source>
        <dbReference type="Proteomes" id="UP000297403"/>
    </source>
</evidence>
<evidence type="ECO:0000256" key="1">
    <source>
        <dbReference type="ARBA" id="ARBA00023015"/>
    </source>
</evidence>
<accession>A0AAQ2C6X8</accession>
<dbReference type="Pfam" id="PF13377">
    <property type="entry name" value="Peripla_BP_3"/>
    <property type="match status" value="1"/>
</dbReference>
<dbReference type="EMBL" id="SOFY01000027">
    <property type="protein sequence ID" value="TFC49561.1"/>
    <property type="molecule type" value="Genomic_DNA"/>
</dbReference>
<dbReference type="Gene3D" id="3.40.50.2300">
    <property type="match status" value="2"/>
</dbReference>
<sequence>MTTSVRQTRPPQPTLEMVAEVAGVSRATVSRVVNGSTRVGPEIVAAVTTAVEELNYVPNRAARSLASRQTQALALVVPEDMTRFFGDPYFAAVVQGITRRLDQSDFTLNLLVASSDPQHKTLRYLRSGNVDGALIISHHTGDDFVAELETTMPVVFGGRPANADNLEAYFVDVDNAAGADLGTQRLVDLGRRRIGTVTGSADMPAGIDRLTGFLRALERAGIPTDAVEHGDFTVQGGAAATRRLLERCPDIDGLFVASDLMGTGALDVLREHGRSVPGDVAVVGFDDSPAATRGSVPLTTVSQPSEEMGFAMADVLLRRLADDADDDDDDDDDDESVPHRTIMPTRLVLRESA</sequence>
<reference evidence="6 7" key="1">
    <citation type="submission" date="2019-03" db="EMBL/GenBank/DDBJ databases">
        <title>Genomics of glacier-inhabiting Cryobacterium strains.</title>
        <authorList>
            <person name="Liu Q."/>
            <person name="Xin Y.-H."/>
        </authorList>
    </citation>
    <scope>NUCLEOTIDE SEQUENCE [LARGE SCALE GENOMIC DNA]</scope>
    <source>
        <strain evidence="7">TMT1-22</strain>
    </source>
</reference>
<evidence type="ECO:0000256" key="2">
    <source>
        <dbReference type="ARBA" id="ARBA00023125"/>
    </source>
</evidence>